<dbReference type="Proteomes" id="UP000275078">
    <property type="component" value="Unassembled WGS sequence"/>
</dbReference>
<gene>
    <name evidence="6" type="ORF">BJ508DRAFT_206471</name>
</gene>
<feature type="binding site" evidence="4">
    <location>
        <position position="100"/>
    </location>
    <ligand>
        <name>Zn(2+)</name>
        <dbReference type="ChEBI" id="CHEBI:29105"/>
    </ligand>
</feature>
<dbReference type="Pfam" id="PF00484">
    <property type="entry name" value="Pro_CA"/>
    <property type="match status" value="1"/>
</dbReference>
<dbReference type="InterPro" id="IPR036874">
    <property type="entry name" value="Carbonic_anhydrase_sf"/>
</dbReference>
<dbReference type="EMBL" id="ML119660">
    <property type="protein sequence ID" value="RPA84159.1"/>
    <property type="molecule type" value="Genomic_DNA"/>
</dbReference>
<comment type="catalytic activity">
    <reaction evidence="5">
        <text>hydrogencarbonate + H(+) = CO2 + H2O</text>
        <dbReference type="Rhea" id="RHEA:10748"/>
        <dbReference type="ChEBI" id="CHEBI:15377"/>
        <dbReference type="ChEBI" id="CHEBI:15378"/>
        <dbReference type="ChEBI" id="CHEBI:16526"/>
        <dbReference type="ChEBI" id="CHEBI:17544"/>
        <dbReference type="EC" id="4.2.1.1"/>
    </reaction>
</comment>
<evidence type="ECO:0000256" key="1">
    <source>
        <dbReference type="ARBA" id="ARBA00006217"/>
    </source>
</evidence>
<comment type="similarity">
    <text evidence="1 5">Belongs to the beta-class carbonic anhydrase family.</text>
</comment>
<reference evidence="6 7" key="1">
    <citation type="journal article" date="2018" name="Nat. Ecol. Evol.">
        <title>Pezizomycetes genomes reveal the molecular basis of ectomycorrhizal truffle lifestyle.</title>
        <authorList>
            <person name="Murat C."/>
            <person name="Payen T."/>
            <person name="Noel B."/>
            <person name="Kuo A."/>
            <person name="Morin E."/>
            <person name="Chen J."/>
            <person name="Kohler A."/>
            <person name="Krizsan K."/>
            <person name="Balestrini R."/>
            <person name="Da Silva C."/>
            <person name="Montanini B."/>
            <person name="Hainaut M."/>
            <person name="Levati E."/>
            <person name="Barry K.W."/>
            <person name="Belfiori B."/>
            <person name="Cichocki N."/>
            <person name="Clum A."/>
            <person name="Dockter R.B."/>
            <person name="Fauchery L."/>
            <person name="Guy J."/>
            <person name="Iotti M."/>
            <person name="Le Tacon F."/>
            <person name="Lindquist E.A."/>
            <person name="Lipzen A."/>
            <person name="Malagnac F."/>
            <person name="Mello A."/>
            <person name="Molinier V."/>
            <person name="Miyauchi S."/>
            <person name="Poulain J."/>
            <person name="Riccioni C."/>
            <person name="Rubini A."/>
            <person name="Sitrit Y."/>
            <person name="Splivallo R."/>
            <person name="Traeger S."/>
            <person name="Wang M."/>
            <person name="Zifcakova L."/>
            <person name="Wipf D."/>
            <person name="Zambonelli A."/>
            <person name="Paolocci F."/>
            <person name="Nowrousian M."/>
            <person name="Ottonello S."/>
            <person name="Baldrian P."/>
            <person name="Spatafora J.W."/>
            <person name="Henrissat B."/>
            <person name="Nagy L.G."/>
            <person name="Aury J.M."/>
            <person name="Wincker P."/>
            <person name="Grigoriev I.V."/>
            <person name="Bonfante P."/>
            <person name="Martin F.M."/>
        </authorList>
    </citation>
    <scope>NUCLEOTIDE SEQUENCE [LARGE SCALE GENOMIC DNA]</scope>
    <source>
        <strain evidence="6 7">RN42</strain>
    </source>
</reference>
<organism evidence="6 7">
    <name type="scientific">Ascobolus immersus RN42</name>
    <dbReference type="NCBI Taxonomy" id="1160509"/>
    <lineage>
        <taxon>Eukaryota</taxon>
        <taxon>Fungi</taxon>
        <taxon>Dikarya</taxon>
        <taxon>Ascomycota</taxon>
        <taxon>Pezizomycotina</taxon>
        <taxon>Pezizomycetes</taxon>
        <taxon>Pezizales</taxon>
        <taxon>Ascobolaceae</taxon>
        <taxon>Ascobolus</taxon>
    </lineage>
</organism>
<keyword evidence="7" id="KW-1185">Reference proteome</keyword>
<evidence type="ECO:0000256" key="5">
    <source>
        <dbReference type="RuleBase" id="RU003956"/>
    </source>
</evidence>
<dbReference type="CDD" id="cd03379">
    <property type="entry name" value="beta_CA_cladeD"/>
    <property type="match status" value="1"/>
</dbReference>
<dbReference type="GO" id="GO:0008270">
    <property type="term" value="F:zinc ion binding"/>
    <property type="evidence" value="ECO:0007669"/>
    <property type="project" value="UniProtKB-UniRule"/>
</dbReference>
<keyword evidence="2 4" id="KW-0479">Metal-binding</keyword>
<dbReference type="Gene3D" id="3.40.1050.10">
    <property type="entry name" value="Carbonic anhydrase"/>
    <property type="match status" value="1"/>
</dbReference>
<evidence type="ECO:0000256" key="3">
    <source>
        <dbReference type="ARBA" id="ARBA00022833"/>
    </source>
</evidence>
<evidence type="ECO:0000313" key="7">
    <source>
        <dbReference type="Proteomes" id="UP000275078"/>
    </source>
</evidence>
<evidence type="ECO:0000256" key="2">
    <source>
        <dbReference type="ARBA" id="ARBA00022723"/>
    </source>
</evidence>
<name>A0A3N4IEE8_ASCIM</name>
<keyword evidence="3 4" id="KW-0862">Zinc</keyword>
<dbReference type="SMART" id="SM00947">
    <property type="entry name" value="Pro_CA"/>
    <property type="match status" value="1"/>
</dbReference>
<keyword evidence="5" id="KW-0456">Lyase</keyword>
<dbReference type="InterPro" id="IPR001765">
    <property type="entry name" value="Carbonic_anhydrase"/>
</dbReference>
<protein>
    <recommendedName>
        <fullName evidence="5">Carbonic anhydrase</fullName>
        <ecNumber evidence="5">4.2.1.1</ecNumber>
    </recommendedName>
    <alternativeName>
        <fullName evidence="5">Carbonate dehydratase</fullName>
    </alternativeName>
</protein>
<dbReference type="AlphaFoldDB" id="A0A3N4IEE8"/>
<evidence type="ECO:0000256" key="4">
    <source>
        <dbReference type="PIRSR" id="PIRSR601765-1"/>
    </source>
</evidence>
<comment type="cofactor">
    <cofactor evidence="4">
        <name>Zn(2+)</name>
        <dbReference type="ChEBI" id="CHEBI:29105"/>
    </cofactor>
    <text evidence="4">Binds 1 zinc ion per subunit.</text>
</comment>
<dbReference type="PANTHER" id="PTHR43175:SF3">
    <property type="entry name" value="CARBON DISULFIDE HYDROLASE"/>
    <property type="match status" value="1"/>
</dbReference>
<dbReference type="EC" id="4.2.1.1" evidence="5"/>
<sequence length="173" mass="19196">MSSEPPVTPNIQNLITKNAQHVKNLTQQERDLPIPPAKKYAIVTCMDARIHPSKAFGITLGDAHIIRNAGASGVDALRSLVISQQLLGTEEVFIVKHTDCGMLKFDNSHLRNLVKERLNTDAAKDIDFLFYPDLEQSVRDDVAYLKGTGLLPEEVVISGWVYEVETGKCVRIV</sequence>
<comment type="function">
    <text evidence="5">Reversible hydration of carbon dioxide.</text>
</comment>
<proteinExistence type="inferred from homology"/>
<feature type="binding site" evidence="4">
    <location>
        <position position="97"/>
    </location>
    <ligand>
        <name>Zn(2+)</name>
        <dbReference type="ChEBI" id="CHEBI:29105"/>
    </ligand>
</feature>
<feature type="binding site" evidence="4">
    <location>
        <position position="45"/>
    </location>
    <ligand>
        <name>Zn(2+)</name>
        <dbReference type="ChEBI" id="CHEBI:29105"/>
    </ligand>
</feature>
<dbReference type="PANTHER" id="PTHR43175">
    <property type="entry name" value="CARBONIC ANHYDRASE"/>
    <property type="match status" value="1"/>
</dbReference>
<dbReference type="GO" id="GO:0004089">
    <property type="term" value="F:carbonate dehydratase activity"/>
    <property type="evidence" value="ECO:0007669"/>
    <property type="project" value="UniProtKB-UniRule"/>
</dbReference>
<accession>A0A3N4IEE8</accession>
<feature type="binding site" evidence="4">
    <location>
        <position position="47"/>
    </location>
    <ligand>
        <name>Zn(2+)</name>
        <dbReference type="ChEBI" id="CHEBI:29105"/>
    </ligand>
</feature>
<dbReference type="STRING" id="1160509.A0A3N4IEE8"/>
<dbReference type="OrthoDB" id="10248475at2759"/>
<evidence type="ECO:0000313" key="6">
    <source>
        <dbReference type="EMBL" id="RPA84159.1"/>
    </source>
</evidence>
<dbReference type="SUPFAM" id="SSF53056">
    <property type="entry name" value="beta-carbonic anhydrase, cab"/>
    <property type="match status" value="1"/>
</dbReference>